<organism evidence="1 2">
    <name type="scientific">Coptis chinensis</name>
    <dbReference type="NCBI Taxonomy" id="261450"/>
    <lineage>
        <taxon>Eukaryota</taxon>
        <taxon>Viridiplantae</taxon>
        <taxon>Streptophyta</taxon>
        <taxon>Embryophyta</taxon>
        <taxon>Tracheophyta</taxon>
        <taxon>Spermatophyta</taxon>
        <taxon>Magnoliopsida</taxon>
        <taxon>Ranunculales</taxon>
        <taxon>Ranunculaceae</taxon>
        <taxon>Coptidoideae</taxon>
        <taxon>Coptis</taxon>
    </lineage>
</organism>
<protein>
    <submittedName>
        <fullName evidence="1">Uncharacterized protein</fullName>
    </submittedName>
</protein>
<dbReference type="EMBL" id="JADFTS010000004">
    <property type="protein sequence ID" value="KAF9610598.1"/>
    <property type="molecule type" value="Genomic_DNA"/>
</dbReference>
<keyword evidence="2" id="KW-1185">Reference proteome</keyword>
<accession>A0A835LW89</accession>
<dbReference type="OrthoDB" id="910715at2759"/>
<reference evidence="1 2" key="1">
    <citation type="submission" date="2020-10" db="EMBL/GenBank/DDBJ databases">
        <title>The Coptis chinensis genome and diversification of protoberbering-type alkaloids.</title>
        <authorList>
            <person name="Wang B."/>
            <person name="Shu S."/>
            <person name="Song C."/>
            <person name="Liu Y."/>
        </authorList>
    </citation>
    <scope>NUCLEOTIDE SEQUENCE [LARGE SCALE GENOMIC DNA]</scope>
    <source>
        <strain evidence="1">HL-2020</strain>
        <tissue evidence="1">Leaf</tissue>
    </source>
</reference>
<name>A0A835LW89_9MAGN</name>
<evidence type="ECO:0000313" key="1">
    <source>
        <dbReference type="EMBL" id="KAF9610598.1"/>
    </source>
</evidence>
<dbReference type="Proteomes" id="UP000631114">
    <property type="component" value="Unassembled WGS sequence"/>
</dbReference>
<dbReference type="AlphaFoldDB" id="A0A835LW89"/>
<sequence>MSRLCSNHSPLVGWHDSIPKPMNALFKFFNLWTTDPDFQNFVKGSWQTPIQGHSLFILAQKMKRLEKTFKHWNKHVFGHMGTSIAVKMATLEVLQQQFEMDNNETLGPESFEQEIKVKNLLKQEAPFWNQKTKGNGIHKWIEVPSTIITW</sequence>
<gene>
    <name evidence="1" type="ORF">IFM89_023486</name>
</gene>
<evidence type="ECO:0000313" key="2">
    <source>
        <dbReference type="Proteomes" id="UP000631114"/>
    </source>
</evidence>
<proteinExistence type="predicted"/>
<comment type="caution">
    <text evidence="1">The sequence shown here is derived from an EMBL/GenBank/DDBJ whole genome shotgun (WGS) entry which is preliminary data.</text>
</comment>